<dbReference type="RefSeq" id="WP_106176454.1">
    <property type="nucleotide sequence ID" value="NZ_PVNH01000001.1"/>
</dbReference>
<protein>
    <submittedName>
        <fullName evidence="9">DHA1 family chloramphenicol resistance protein-like MFS transporter</fullName>
    </submittedName>
</protein>
<dbReference type="PANTHER" id="PTHR43124:SF3">
    <property type="entry name" value="CHLORAMPHENICOL EFFLUX PUMP RV0191"/>
    <property type="match status" value="1"/>
</dbReference>
<feature type="region of interest" description="Disordered" evidence="6">
    <location>
        <begin position="398"/>
        <end position="434"/>
    </location>
</feature>
<feature type="transmembrane region" description="Helical" evidence="7">
    <location>
        <begin position="310"/>
        <end position="330"/>
    </location>
</feature>
<dbReference type="Proteomes" id="UP000238362">
    <property type="component" value="Unassembled WGS sequence"/>
</dbReference>
<dbReference type="InterPro" id="IPR050189">
    <property type="entry name" value="MFS_Efflux_Transporters"/>
</dbReference>
<keyword evidence="2" id="KW-1003">Cell membrane</keyword>
<gene>
    <name evidence="9" type="ORF">B0I33_10160</name>
</gene>
<feature type="transmembrane region" description="Helical" evidence="7">
    <location>
        <begin position="284"/>
        <end position="304"/>
    </location>
</feature>
<feature type="transmembrane region" description="Helical" evidence="7">
    <location>
        <begin position="342"/>
        <end position="364"/>
    </location>
</feature>
<dbReference type="Pfam" id="PF07690">
    <property type="entry name" value="MFS_1"/>
    <property type="match status" value="1"/>
</dbReference>
<feature type="transmembrane region" description="Helical" evidence="7">
    <location>
        <begin position="114"/>
        <end position="134"/>
    </location>
</feature>
<feature type="transmembrane region" description="Helical" evidence="7">
    <location>
        <begin position="21"/>
        <end position="46"/>
    </location>
</feature>
<evidence type="ECO:0000256" key="2">
    <source>
        <dbReference type="ARBA" id="ARBA00022475"/>
    </source>
</evidence>
<dbReference type="SUPFAM" id="SSF103473">
    <property type="entry name" value="MFS general substrate transporter"/>
    <property type="match status" value="1"/>
</dbReference>
<dbReference type="AlphaFoldDB" id="A0A2T0M2H6"/>
<dbReference type="InterPro" id="IPR036259">
    <property type="entry name" value="MFS_trans_sf"/>
</dbReference>
<feature type="transmembrane region" description="Helical" evidence="7">
    <location>
        <begin position="86"/>
        <end position="108"/>
    </location>
</feature>
<evidence type="ECO:0000313" key="10">
    <source>
        <dbReference type="Proteomes" id="UP000238362"/>
    </source>
</evidence>
<evidence type="ECO:0000256" key="4">
    <source>
        <dbReference type="ARBA" id="ARBA00022989"/>
    </source>
</evidence>
<keyword evidence="10" id="KW-1185">Reference proteome</keyword>
<dbReference type="Gene3D" id="1.20.1250.20">
    <property type="entry name" value="MFS general substrate transporter like domains"/>
    <property type="match status" value="1"/>
</dbReference>
<feature type="domain" description="Major facilitator superfamily (MFS) profile" evidence="8">
    <location>
        <begin position="20"/>
        <end position="396"/>
    </location>
</feature>
<evidence type="ECO:0000256" key="5">
    <source>
        <dbReference type="ARBA" id="ARBA00023136"/>
    </source>
</evidence>
<evidence type="ECO:0000256" key="1">
    <source>
        <dbReference type="ARBA" id="ARBA00004651"/>
    </source>
</evidence>
<proteinExistence type="predicted"/>
<feature type="transmembrane region" description="Helical" evidence="7">
    <location>
        <begin position="146"/>
        <end position="168"/>
    </location>
</feature>
<feature type="transmembrane region" description="Helical" evidence="7">
    <location>
        <begin position="370"/>
        <end position="391"/>
    </location>
</feature>
<keyword evidence="4 7" id="KW-1133">Transmembrane helix</keyword>
<dbReference type="GO" id="GO:0022857">
    <property type="term" value="F:transmembrane transporter activity"/>
    <property type="evidence" value="ECO:0007669"/>
    <property type="project" value="InterPro"/>
</dbReference>
<dbReference type="OrthoDB" id="9814237at2"/>
<organism evidence="9 10">
    <name type="scientific">Prauserella shujinwangii</name>
    <dbReference type="NCBI Taxonomy" id="1453103"/>
    <lineage>
        <taxon>Bacteria</taxon>
        <taxon>Bacillati</taxon>
        <taxon>Actinomycetota</taxon>
        <taxon>Actinomycetes</taxon>
        <taxon>Pseudonocardiales</taxon>
        <taxon>Pseudonocardiaceae</taxon>
        <taxon>Prauserella</taxon>
    </lineage>
</organism>
<evidence type="ECO:0000256" key="7">
    <source>
        <dbReference type="SAM" id="Phobius"/>
    </source>
</evidence>
<name>A0A2T0M2H6_9PSEU</name>
<comment type="caution">
    <text evidence="9">The sequence shown here is derived from an EMBL/GenBank/DDBJ whole genome shotgun (WGS) entry which is preliminary data.</text>
</comment>
<dbReference type="GO" id="GO:0005886">
    <property type="term" value="C:plasma membrane"/>
    <property type="evidence" value="ECO:0007669"/>
    <property type="project" value="UniProtKB-SubCell"/>
</dbReference>
<feature type="transmembrane region" description="Helical" evidence="7">
    <location>
        <begin position="58"/>
        <end position="79"/>
    </location>
</feature>
<dbReference type="PANTHER" id="PTHR43124">
    <property type="entry name" value="PURINE EFFLUX PUMP PBUE"/>
    <property type="match status" value="1"/>
</dbReference>
<feature type="transmembrane region" description="Helical" evidence="7">
    <location>
        <begin position="253"/>
        <end position="272"/>
    </location>
</feature>
<dbReference type="EMBL" id="PVNH01000001">
    <property type="protein sequence ID" value="PRX50909.1"/>
    <property type="molecule type" value="Genomic_DNA"/>
</dbReference>
<keyword evidence="5 7" id="KW-0472">Membrane</keyword>
<dbReference type="CDD" id="cd17324">
    <property type="entry name" value="MFS_NepI_like"/>
    <property type="match status" value="1"/>
</dbReference>
<evidence type="ECO:0000256" key="6">
    <source>
        <dbReference type="SAM" id="MobiDB-lite"/>
    </source>
</evidence>
<keyword evidence="3 7" id="KW-0812">Transmembrane</keyword>
<evidence type="ECO:0000256" key="3">
    <source>
        <dbReference type="ARBA" id="ARBA00022692"/>
    </source>
</evidence>
<evidence type="ECO:0000313" key="9">
    <source>
        <dbReference type="EMBL" id="PRX50909.1"/>
    </source>
</evidence>
<sequence>MTGAATEPARRRRSEGLPAGVYLLGFSLFAMGSAEFLLAGVLPAVAADLGVTLTSAGFLITAFAIGVVVGGPPFAVLSLRWPRRTALVATQAVFAVSIACGLLGNYQILLVTRVAAGVAYAGFFAVAAVTAISLARPERSARASGVVVSGLSVAMVAGGPAGTLLGHFTEWRAGFWAVVVLTITAMIGCLRGIPARSPGRHPTAAPTISRELVTMRDPRLWVVYAITILTTAAYMITYNYLAAMLEDIAGLPGFWIPAVLALFGAGAFLGLSLGGRISDHRPHLALLTGAVATLALSAVLVAAIHHPATAVPTVFVLGIAAFVLNPALYGRVFSIAAQAPTLAGATTVSAFQLGISITPVLAAVPLSHGAALTSVCLVGAGLAAAAVPLILRDRRSHAGTSRARCRTAPPHGRIPSGAGGDPPQRPGEDRAHSA</sequence>
<evidence type="ECO:0000259" key="8">
    <source>
        <dbReference type="PROSITE" id="PS50850"/>
    </source>
</evidence>
<feature type="transmembrane region" description="Helical" evidence="7">
    <location>
        <begin position="220"/>
        <end position="241"/>
    </location>
</feature>
<dbReference type="InterPro" id="IPR011701">
    <property type="entry name" value="MFS"/>
</dbReference>
<comment type="subcellular location">
    <subcellularLocation>
        <location evidence="1">Cell membrane</location>
        <topology evidence="1">Multi-pass membrane protein</topology>
    </subcellularLocation>
</comment>
<dbReference type="InterPro" id="IPR020846">
    <property type="entry name" value="MFS_dom"/>
</dbReference>
<dbReference type="PROSITE" id="PS50850">
    <property type="entry name" value="MFS"/>
    <property type="match status" value="1"/>
</dbReference>
<accession>A0A2T0M2H6</accession>
<feature type="transmembrane region" description="Helical" evidence="7">
    <location>
        <begin position="174"/>
        <end position="193"/>
    </location>
</feature>
<reference evidence="9 10" key="1">
    <citation type="submission" date="2018-03" db="EMBL/GenBank/DDBJ databases">
        <title>Genomic Encyclopedia of Type Strains, Phase III (KMG-III): the genomes of soil and plant-associated and newly described type strains.</title>
        <authorList>
            <person name="Whitman W."/>
        </authorList>
    </citation>
    <scope>NUCLEOTIDE SEQUENCE [LARGE SCALE GENOMIC DNA]</scope>
    <source>
        <strain evidence="9 10">CGMCC 4.7125</strain>
    </source>
</reference>